<reference evidence="3" key="1">
    <citation type="journal article" date="2019" name="Int. J. Syst. Evol. Microbiol.">
        <title>The Global Catalogue of Microorganisms (GCM) 10K type strain sequencing project: providing services to taxonomists for standard genome sequencing and annotation.</title>
        <authorList>
            <consortium name="The Broad Institute Genomics Platform"/>
            <consortium name="The Broad Institute Genome Sequencing Center for Infectious Disease"/>
            <person name="Wu L."/>
            <person name="Ma J."/>
        </authorList>
    </citation>
    <scope>NUCLEOTIDE SEQUENCE [LARGE SCALE GENOMIC DNA]</scope>
    <source>
        <strain evidence="3">JCM 3296</strain>
    </source>
</reference>
<evidence type="ECO:0000313" key="3">
    <source>
        <dbReference type="Proteomes" id="UP000649573"/>
    </source>
</evidence>
<dbReference type="InterPro" id="IPR001279">
    <property type="entry name" value="Metallo-B-lactamas"/>
</dbReference>
<dbReference type="RefSeq" id="WP_189253102.1">
    <property type="nucleotide sequence ID" value="NZ_BMRE01000004.1"/>
</dbReference>
<feature type="domain" description="Metallo-beta-lactamase" evidence="1">
    <location>
        <begin position="18"/>
        <end position="200"/>
    </location>
</feature>
<comment type="caution">
    <text evidence="2">The sequence shown here is derived from an EMBL/GenBank/DDBJ whole genome shotgun (WGS) entry which is preliminary data.</text>
</comment>
<organism evidence="2 3">
    <name type="scientific">Lentzea flava</name>
    <dbReference type="NCBI Taxonomy" id="103732"/>
    <lineage>
        <taxon>Bacteria</taxon>
        <taxon>Bacillati</taxon>
        <taxon>Actinomycetota</taxon>
        <taxon>Actinomycetes</taxon>
        <taxon>Pseudonocardiales</taxon>
        <taxon>Pseudonocardiaceae</taxon>
        <taxon>Lentzea</taxon>
    </lineage>
</organism>
<evidence type="ECO:0000259" key="1">
    <source>
        <dbReference type="SMART" id="SM00849"/>
    </source>
</evidence>
<dbReference type="CDD" id="cd07716">
    <property type="entry name" value="RNaseZ_short-form-like_MBL-fold"/>
    <property type="match status" value="1"/>
</dbReference>
<gene>
    <name evidence="2" type="ORF">GCM10010178_17770</name>
</gene>
<keyword evidence="3" id="KW-1185">Reference proteome</keyword>
<dbReference type="SMART" id="SM00849">
    <property type="entry name" value="Lactamase_B"/>
    <property type="match status" value="1"/>
</dbReference>
<name>A0ABQ2UE67_9PSEU</name>
<dbReference type="Pfam" id="PF12706">
    <property type="entry name" value="Lactamase_B_2"/>
    <property type="match status" value="1"/>
</dbReference>
<protein>
    <submittedName>
        <fullName evidence="2">MBL fold metallo-hydrolase</fullName>
    </submittedName>
</protein>
<dbReference type="PANTHER" id="PTHR46018:SF4">
    <property type="entry name" value="METALLO-HYDROLASE YHFI-RELATED"/>
    <property type="match status" value="1"/>
</dbReference>
<dbReference type="Proteomes" id="UP000649573">
    <property type="component" value="Unassembled WGS sequence"/>
</dbReference>
<sequence length="256" mass="27106">MLLTVLGCSGSIPGPGAAASGYLLEADGFTLVLEFGNGVLSRFQEERPLFSMDALVLSHLHPDHCIDVSSLYVARKYHPTPPSGPLPVYAPAEAASRFAAAYAPDTAERESLDLTDVFTFHELGSTVHIGPFIVDSAVVAHPCEAYGFRISCGGVSLAYTGDSGPCAALDELADGVDVLLSEASWTHAPDRQPDLHLSGREAGELAARAGAGRLLITHVPPWTSRDEVLKEARFAFDGPCELVVQGGRYEVGETSK</sequence>
<dbReference type="SUPFAM" id="SSF56281">
    <property type="entry name" value="Metallo-hydrolase/oxidoreductase"/>
    <property type="match status" value="1"/>
</dbReference>
<dbReference type="InterPro" id="IPR036866">
    <property type="entry name" value="RibonucZ/Hydroxyglut_hydro"/>
</dbReference>
<dbReference type="Gene3D" id="3.60.15.10">
    <property type="entry name" value="Ribonuclease Z/Hydroxyacylglutathione hydrolase-like"/>
    <property type="match status" value="1"/>
</dbReference>
<evidence type="ECO:0000313" key="2">
    <source>
        <dbReference type="EMBL" id="GGU26026.1"/>
    </source>
</evidence>
<proteinExistence type="predicted"/>
<accession>A0ABQ2UE67</accession>
<dbReference type="EMBL" id="BMRE01000004">
    <property type="protein sequence ID" value="GGU26026.1"/>
    <property type="molecule type" value="Genomic_DNA"/>
</dbReference>
<dbReference type="PANTHER" id="PTHR46018">
    <property type="entry name" value="ZINC PHOSPHODIESTERASE ELAC PROTEIN 1"/>
    <property type="match status" value="1"/>
</dbReference>